<dbReference type="GO" id="GO:0008721">
    <property type="term" value="F:D-serine ammonia-lyase activity"/>
    <property type="evidence" value="ECO:0007669"/>
    <property type="project" value="TreeGrafter"/>
</dbReference>
<sequence>MIPIQNFDNILTPGVVVFPEIVQRNIDWVIQKVGDVDRLRPHIKTHKTKEVNDMLLASGVTKFKAATIAEAELLALSEAPDVLISMQLTGPHVTRFIQLIQKYPKTIFAALCDDAVALQQYQAAAAQAAIRLNVYIDLNVGMNRTGIVPEKALELIIQLNTCTNIYLKGIHAYDGHIRDASITDRQAHVAKDFEAFWDLKISLDAQFPYLEYVVGGTPSFLVHYAEKQFTCSPGTFVFTDAGYQALYPEHSLEQAVYIVSRIISKPTNRTICLDMGHKSVAPENSIDNRVRFLFNPDFKLLSQSEEHGIVEAGDSSQYAVGEVIVMQPYHVCPTINLTQSLQVIENGKKVGEWEVLGRGRRITI</sequence>
<evidence type="ECO:0000256" key="2">
    <source>
        <dbReference type="ARBA" id="ARBA00023239"/>
    </source>
</evidence>
<dbReference type="InterPro" id="IPR026956">
    <property type="entry name" value="D-ser_dehydrat-like_dom"/>
</dbReference>
<dbReference type="InterPro" id="IPR051466">
    <property type="entry name" value="D-amino_acid_metab_enzyme"/>
</dbReference>
<dbReference type="SUPFAM" id="SSF51419">
    <property type="entry name" value="PLP-binding barrel"/>
    <property type="match status" value="1"/>
</dbReference>
<comment type="similarity">
    <text evidence="1">Belongs to the DSD1 family.</text>
</comment>
<evidence type="ECO:0000313" key="4">
    <source>
        <dbReference type="EMBL" id="RVU26657.1"/>
    </source>
</evidence>
<evidence type="ECO:0000256" key="1">
    <source>
        <dbReference type="ARBA" id="ARBA00005323"/>
    </source>
</evidence>
<dbReference type="AlphaFoldDB" id="A0A437PWK9"/>
<organism evidence="4 5">
    <name type="scientific">Sandaracinomonas limnophila</name>
    <dbReference type="NCBI Taxonomy" id="1862386"/>
    <lineage>
        <taxon>Bacteria</taxon>
        <taxon>Pseudomonadati</taxon>
        <taxon>Bacteroidota</taxon>
        <taxon>Cytophagia</taxon>
        <taxon>Cytophagales</taxon>
        <taxon>Flectobacillaceae</taxon>
        <taxon>Sandaracinomonas</taxon>
    </lineage>
</organism>
<keyword evidence="2" id="KW-0456">Lyase</keyword>
<dbReference type="Pfam" id="PF14031">
    <property type="entry name" value="D-ser_dehydrat"/>
    <property type="match status" value="1"/>
</dbReference>
<dbReference type="Pfam" id="PF01168">
    <property type="entry name" value="Ala_racemase_N"/>
    <property type="match status" value="1"/>
</dbReference>
<dbReference type="InterPro" id="IPR001608">
    <property type="entry name" value="Ala_racemase_N"/>
</dbReference>
<gene>
    <name evidence="4" type="ORF">EOJ36_01285</name>
</gene>
<accession>A0A437PWK9</accession>
<dbReference type="Proteomes" id="UP000282832">
    <property type="component" value="Unassembled WGS sequence"/>
</dbReference>
<evidence type="ECO:0000259" key="3">
    <source>
        <dbReference type="SMART" id="SM01119"/>
    </source>
</evidence>
<feature type="domain" description="D-serine dehydratase-like" evidence="3">
    <location>
        <begin position="255"/>
        <end position="345"/>
    </location>
</feature>
<dbReference type="EMBL" id="SACY01000001">
    <property type="protein sequence ID" value="RVU26657.1"/>
    <property type="molecule type" value="Genomic_DNA"/>
</dbReference>
<name>A0A437PWK9_9BACT</name>
<dbReference type="CDD" id="cd06821">
    <property type="entry name" value="PLPDE_III_D-TA"/>
    <property type="match status" value="1"/>
</dbReference>
<protein>
    <submittedName>
        <fullName evidence="4">D-TA family PLP-dependent enzyme</fullName>
    </submittedName>
</protein>
<dbReference type="InterPro" id="IPR029066">
    <property type="entry name" value="PLP-binding_barrel"/>
</dbReference>
<dbReference type="Gene3D" id="2.40.37.20">
    <property type="entry name" value="D-serine dehydratase-like domain"/>
    <property type="match status" value="1"/>
</dbReference>
<keyword evidence="5" id="KW-1185">Reference proteome</keyword>
<comment type="caution">
    <text evidence="4">The sequence shown here is derived from an EMBL/GenBank/DDBJ whole genome shotgun (WGS) entry which is preliminary data.</text>
</comment>
<dbReference type="GO" id="GO:0036088">
    <property type="term" value="P:D-serine catabolic process"/>
    <property type="evidence" value="ECO:0007669"/>
    <property type="project" value="TreeGrafter"/>
</dbReference>
<dbReference type="SMART" id="SM01119">
    <property type="entry name" value="D-ser_dehydrat"/>
    <property type="match status" value="1"/>
</dbReference>
<reference evidence="4 5" key="1">
    <citation type="submission" date="2019-01" db="EMBL/GenBank/DDBJ databases">
        <authorList>
            <person name="Chen W.-M."/>
        </authorList>
    </citation>
    <scope>NUCLEOTIDE SEQUENCE [LARGE SCALE GENOMIC DNA]</scope>
    <source>
        <strain evidence="4 5">FSY-15</strain>
    </source>
</reference>
<dbReference type="InterPro" id="IPR042208">
    <property type="entry name" value="D-ser_dehydrat-like_sf"/>
</dbReference>
<proteinExistence type="inferred from homology"/>
<evidence type="ECO:0000313" key="5">
    <source>
        <dbReference type="Proteomes" id="UP000282832"/>
    </source>
</evidence>
<dbReference type="OrthoDB" id="9788869at2"/>
<dbReference type="Gene3D" id="3.20.20.10">
    <property type="entry name" value="Alanine racemase"/>
    <property type="match status" value="1"/>
</dbReference>
<dbReference type="RefSeq" id="WP_127802208.1">
    <property type="nucleotide sequence ID" value="NZ_SACY01000001.1"/>
</dbReference>
<dbReference type="PANTHER" id="PTHR28004">
    <property type="entry name" value="ZGC:162816-RELATED"/>
    <property type="match status" value="1"/>
</dbReference>
<dbReference type="PANTHER" id="PTHR28004:SF2">
    <property type="entry name" value="D-SERINE DEHYDRATASE"/>
    <property type="match status" value="1"/>
</dbReference>